<sequence>MGSRASKIEMNQFVECEQKHELKWSCLETELIPDDTEFQLGDMPNYTTSDGSVKIQKDSEVRLKIIGIRVDFNSIYTFCIGTTKDNFLGVINDHTAV</sequence>
<dbReference type="Gene3D" id="2.40.50.140">
    <property type="entry name" value="Nucleic acid-binding proteins"/>
    <property type="match status" value="1"/>
</dbReference>
<dbReference type="AlphaFoldDB" id="A0AAE0AJ50"/>
<dbReference type="EMBL" id="JANJYJ010000004">
    <property type="protein sequence ID" value="KAK3219041.1"/>
    <property type="molecule type" value="Genomic_DNA"/>
</dbReference>
<comment type="caution">
    <text evidence="1">The sequence shown here is derived from an EMBL/GenBank/DDBJ whole genome shotgun (WGS) entry which is preliminary data.</text>
</comment>
<dbReference type="Proteomes" id="UP001281410">
    <property type="component" value="Unassembled WGS sequence"/>
</dbReference>
<dbReference type="InterPro" id="IPR012340">
    <property type="entry name" value="NA-bd_OB-fold"/>
</dbReference>
<proteinExistence type="predicted"/>
<protein>
    <submittedName>
        <fullName evidence="1">Uncharacterized protein</fullName>
    </submittedName>
</protein>
<reference evidence="1" key="1">
    <citation type="journal article" date="2023" name="Plant J.">
        <title>Genome sequences and population genomics provide insights into the demographic history, inbreeding, and mutation load of two 'living fossil' tree species of Dipteronia.</title>
        <authorList>
            <person name="Feng Y."/>
            <person name="Comes H.P."/>
            <person name="Chen J."/>
            <person name="Zhu S."/>
            <person name="Lu R."/>
            <person name="Zhang X."/>
            <person name="Li P."/>
            <person name="Qiu J."/>
            <person name="Olsen K.M."/>
            <person name="Qiu Y."/>
        </authorList>
    </citation>
    <scope>NUCLEOTIDE SEQUENCE</scope>
    <source>
        <strain evidence="1">NBL</strain>
    </source>
</reference>
<organism evidence="1 2">
    <name type="scientific">Dipteronia sinensis</name>
    <dbReference type="NCBI Taxonomy" id="43782"/>
    <lineage>
        <taxon>Eukaryota</taxon>
        <taxon>Viridiplantae</taxon>
        <taxon>Streptophyta</taxon>
        <taxon>Embryophyta</taxon>
        <taxon>Tracheophyta</taxon>
        <taxon>Spermatophyta</taxon>
        <taxon>Magnoliopsida</taxon>
        <taxon>eudicotyledons</taxon>
        <taxon>Gunneridae</taxon>
        <taxon>Pentapetalae</taxon>
        <taxon>rosids</taxon>
        <taxon>malvids</taxon>
        <taxon>Sapindales</taxon>
        <taxon>Sapindaceae</taxon>
        <taxon>Hippocastanoideae</taxon>
        <taxon>Acereae</taxon>
        <taxon>Dipteronia</taxon>
    </lineage>
</organism>
<gene>
    <name evidence="1" type="ORF">Dsin_013011</name>
</gene>
<name>A0AAE0AJ50_9ROSI</name>
<keyword evidence="2" id="KW-1185">Reference proteome</keyword>
<evidence type="ECO:0000313" key="2">
    <source>
        <dbReference type="Proteomes" id="UP001281410"/>
    </source>
</evidence>
<accession>A0AAE0AJ50</accession>
<evidence type="ECO:0000313" key="1">
    <source>
        <dbReference type="EMBL" id="KAK3219041.1"/>
    </source>
</evidence>